<dbReference type="OrthoDB" id="6256716at2759"/>
<name>A0A0L0BN18_LUCCU</name>
<evidence type="ECO:0000313" key="3">
    <source>
        <dbReference type="EMBL" id="KNC21416.1"/>
    </source>
</evidence>
<sequence>MAINQDVIPLSYKFHSLPNLYKGSTETNINLEIYEYGPDALEVKLINTNYKMQWKALKKQFLYLILCFSAYLTNFLLKPNQLTYIDAIFIIWLVPLLWRLNRLVEYEKFIFCYDFGLHLQIQKCMGQKNRFVAACNIHDIVINEVLEDLDFRYLLILRTKGRLFLNKPIIPIFT</sequence>
<dbReference type="EMBL" id="JRES01001623">
    <property type="protein sequence ID" value="KNC21416.1"/>
    <property type="molecule type" value="Genomic_DNA"/>
</dbReference>
<dbReference type="Proteomes" id="UP000037069">
    <property type="component" value="Unassembled WGS sequence"/>
</dbReference>
<reference evidence="3 4" key="1">
    <citation type="journal article" date="2015" name="Nat. Commun.">
        <title>Lucilia cuprina genome unlocks parasitic fly biology to underpin future interventions.</title>
        <authorList>
            <person name="Anstead C.A."/>
            <person name="Korhonen P.K."/>
            <person name="Young N.D."/>
            <person name="Hall R.S."/>
            <person name="Jex A.R."/>
            <person name="Murali S.C."/>
            <person name="Hughes D.S."/>
            <person name="Lee S.F."/>
            <person name="Perry T."/>
            <person name="Stroehlein A.J."/>
            <person name="Ansell B.R."/>
            <person name="Breugelmans B."/>
            <person name="Hofmann A."/>
            <person name="Qu J."/>
            <person name="Dugan S."/>
            <person name="Lee S.L."/>
            <person name="Chao H."/>
            <person name="Dinh H."/>
            <person name="Han Y."/>
            <person name="Doddapaneni H.V."/>
            <person name="Worley K.C."/>
            <person name="Muzny D.M."/>
            <person name="Ioannidis P."/>
            <person name="Waterhouse R.M."/>
            <person name="Zdobnov E.M."/>
            <person name="James P.J."/>
            <person name="Bagnall N.H."/>
            <person name="Kotze A.C."/>
            <person name="Gibbs R.A."/>
            <person name="Richards S."/>
            <person name="Batterham P."/>
            <person name="Gasser R.B."/>
        </authorList>
    </citation>
    <scope>NUCLEOTIDE SEQUENCE [LARGE SCALE GENOMIC DNA]</scope>
    <source>
        <strain evidence="3 4">LS</strain>
        <tissue evidence="3">Full body</tissue>
    </source>
</reference>
<dbReference type="OMA" id="EDLDFRY"/>
<organism evidence="3 4">
    <name type="scientific">Lucilia cuprina</name>
    <name type="common">Green bottle fly</name>
    <name type="synonym">Australian sheep blowfly</name>
    <dbReference type="NCBI Taxonomy" id="7375"/>
    <lineage>
        <taxon>Eukaryota</taxon>
        <taxon>Metazoa</taxon>
        <taxon>Ecdysozoa</taxon>
        <taxon>Arthropoda</taxon>
        <taxon>Hexapoda</taxon>
        <taxon>Insecta</taxon>
        <taxon>Pterygota</taxon>
        <taxon>Neoptera</taxon>
        <taxon>Endopterygota</taxon>
        <taxon>Diptera</taxon>
        <taxon>Brachycera</taxon>
        <taxon>Muscomorpha</taxon>
        <taxon>Oestroidea</taxon>
        <taxon>Calliphoridae</taxon>
        <taxon>Luciliinae</taxon>
        <taxon>Lucilia</taxon>
    </lineage>
</organism>
<keyword evidence="1" id="KW-1133">Transmembrane helix</keyword>
<dbReference type="AlphaFoldDB" id="A0A0L0BN18"/>
<proteinExistence type="predicted"/>
<keyword evidence="4" id="KW-1185">Reference proteome</keyword>
<feature type="non-terminal residue" evidence="3">
    <location>
        <position position="174"/>
    </location>
</feature>
<evidence type="ECO:0000256" key="1">
    <source>
        <dbReference type="SAM" id="Phobius"/>
    </source>
</evidence>
<gene>
    <name evidence="3" type="ORF">FF38_12560</name>
</gene>
<feature type="transmembrane region" description="Helical" evidence="1">
    <location>
        <begin position="61"/>
        <end position="77"/>
    </location>
</feature>
<dbReference type="Pfam" id="PF10181">
    <property type="entry name" value="PIG-H"/>
    <property type="match status" value="1"/>
</dbReference>
<evidence type="ECO:0000259" key="2">
    <source>
        <dbReference type="Pfam" id="PF10181"/>
    </source>
</evidence>
<accession>A0A0L0BN18</accession>
<keyword evidence="1" id="KW-0812">Transmembrane</keyword>
<feature type="domain" description="Phosphatidylinositol N-acetylglucosaminyltransferase subunit H conserved" evidence="2">
    <location>
        <begin position="115"/>
        <end position="163"/>
    </location>
</feature>
<feature type="transmembrane region" description="Helical" evidence="1">
    <location>
        <begin position="83"/>
        <end position="100"/>
    </location>
</feature>
<evidence type="ECO:0000313" key="4">
    <source>
        <dbReference type="Proteomes" id="UP000037069"/>
    </source>
</evidence>
<dbReference type="STRING" id="7375.A0A0L0BN18"/>
<dbReference type="InterPro" id="IPR019328">
    <property type="entry name" value="PIGH-H_dom"/>
</dbReference>
<keyword evidence="1" id="KW-0472">Membrane</keyword>
<protein>
    <recommendedName>
        <fullName evidence="2">Phosphatidylinositol N-acetylglucosaminyltransferase subunit H conserved domain-containing protein</fullName>
    </recommendedName>
</protein>
<comment type="caution">
    <text evidence="3">The sequence shown here is derived from an EMBL/GenBank/DDBJ whole genome shotgun (WGS) entry which is preliminary data.</text>
</comment>